<dbReference type="Proteomes" id="UP001163550">
    <property type="component" value="Chromosome"/>
</dbReference>
<dbReference type="InterPro" id="IPR051620">
    <property type="entry name" value="ORF904-like_C"/>
</dbReference>
<dbReference type="InterPro" id="IPR004968">
    <property type="entry name" value="DNA_primase/NTPase_C"/>
</dbReference>
<keyword evidence="7" id="KW-1185">Reference proteome</keyword>
<dbReference type="InterPro" id="IPR027417">
    <property type="entry name" value="P-loop_NTPase"/>
</dbReference>
<dbReference type="NCBIfam" id="TIGR01613">
    <property type="entry name" value="primase_Cterm"/>
    <property type="match status" value="1"/>
</dbReference>
<evidence type="ECO:0000256" key="3">
    <source>
        <dbReference type="ARBA" id="ARBA00022806"/>
    </source>
</evidence>
<keyword evidence="3" id="KW-0347">Helicase</keyword>
<keyword evidence="2" id="KW-0378">Hydrolase</keyword>
<dbReference type="SMART" id="SM00885">
    <property type="entry name" value="D5_N"/>
    <property type="match status" value="1"/>
</dbReference>
<evidence type="ECO:0000256" key="1">
    <source>
        <dbReference type="ARBA" id="ARBA00022741"/>
    </source>
</evidence>
<dbReference type="InterPro" id="IPR006500">
    <property type="entry name" value="Helicase_put_C_phage/plasmid"/>
</dbReference>
<name>A0ABY6H9V4_9FIRM</name>
<dbReference type="InterPro" id="IPR014818">
    <property type="entry name" value="Phage/plasmid_primase_P4_C"/>
</dbReference>
<keyword evidence="1" id="KW-0547">Nucleotide-binding</keyword>
<dbReference type="Pfam" id="PF03288">
    <property type="entry name" value="Pox_D5"/>
    <property type="match status" value="1"/>
</dbReference>
<gene>
    <name evidence="6" type="ORF">LNN31_10765</name>
</gene>
<dbReference type="SUPFAM" id="SSF52540">
    <property type="entry name" value="P-loop containing nucleoside triphosphate hydrolases"/>
    <property type="match status" value="1"/>
</dbReference>
<sequence length="859" mass="94189">MNTNTNLAAASPITVTPAEFLAAFHPGPYHLRSFSDHGKGGGKNYQVSAAELATEDFLAGLHLANQAHRAGIFFVVNPGGHRDDEITTVAAHFVEADDLSLAQQYDNLRAFPLEPSLIVKTRKSLHGYWLLKNRAEMGEYPNDLTCNGRVLNESSGNNQVLFKECDNSAENLEKPSMTAAADHPDTSAIDGIDLNHPVGAVCDSPDTSVPALSSKGVTAESVFNQELATDRRQFRPIQKALAAVFQGDPVISNLSRVMRLPGFFHNKQEPVLVTCIKFDPQLRYTQAEITAALAAVTGTMVPAIAAAKPSTGTASIPGFFADTEMPDPQRMITSCAFLSHARDNAATLSEPLWYAMITQLAALPGGVAAIHGLSRDYPDYTAAATEKKIAQFKNTGAGPMTCETLKGWGYACPRRSSCPAKAPWELGKTPLPSWYRKKANGYRLMPGILANELAKHKRIFYAGEAYYQYLGGVYKMVDDRHCQKIVRKYLRPELVSMAQINDVLSQWTVEISRSAQGLNRDKGTINLKNGRYDLATGQLKPHDPNILSTIQLQAGFEKTAVAPIFMAFLADCLDADSQLLLQEIFGYLLIPETCAQKAFVFVGAGGAGKSTLLAVAQDVLLGAVNVANIPWQNLGDRFKTAELFGMLANIFADLPSKSLEDNGLFKNITGEDFITAERKNKDPFSFKATARLVFSCNSLPKNLGDRSEAFYRRLIIVPFLPPKPPAQRDLYLKDKLKNEAAGILNWALAGLARLSANHYCFSQSAKSVAALDAYRIAGSSVRSFVDERCALKRSNQAPATQLFIAYQHYCQESGLHPVSQKRFWMELKEAFPELEKMRDTVSRRALYTGITLLDLEEVA</sequence>
<dbReference type="InterPro" id="IPR014015">
    <property type="entry name" value="Helicase_SF3_DNA-vir"/>
</dbReference>
<protein>
    <submittedName>
        <fullName evidence="6">Phage/plasmid primase, P4 family</fullName>
    </submittedName>
</protein>
<evidence type="ECO:0000313" key="7">
    <source>
        <dbReference type="Proteomes" id="UP001163550"/>
    </source>
</evidence>
<feature type="domain" description="SF3 helicase" evidence="5">
    <location>
        <begin position="576"/>
        <end position="732"/>
    </location>
</feature>
<organism evidence="6 7">
    <name type="scientific">Acetobacterium wieringae</name>
    <dbReference type="NCBI Taxonomy" id="52694"/>
    <lineage>
        <taxon>Bacteria</taxon>
        <taxon>Bacillati</taxon>
        <taxon>Bacillota</taxon>
        <taxon>Clostridia</taxon>
        <taxon>Eubacteriales</taxon>
        <taxon>Eubacteriaceae</taxon>
        <taxon>Acetobacterium</taxon>
    </lineage>
</organism>
<dbReference type="PANTHER" id="PTHR35372">
    <property type="entry name" value="ATP BINDING PROTEIN-RELATED"/>
    <property type="match status" value="1"/>
</dbReference>
<dbReference type="EMBL" id="CP087994">
    <property type="protein sequence ID" value="UYO61268.1"/>
    <property type="molecule type" value="Genomic_DNA"/>
</dbReference>
<accession>A0ABY6H9V4</accession>
<dbReference type="PROSITE" id="PS51206">
    <property type="entry name" value="SF3_HELICASE_1"/>
    <property type="match status" value="1"/>
</dbReference>
<evidence type="ECO:0000259" key="5">
    <source>
        <dbReference type="PROSITE" id="PS51206"/>
    </source>
</evidence>
<keyword evidence="4" id="KW-0067">ATP-binding</keyword>
<reference evidence="6" key="1">
    <citation type="submission" date="2021-11" db="EMBL/GenBank/DDBJ databases">
        <title>Isoprene-degrading acetogen.</title>
        <authorList>
            <person name="Yang Y."/>
            <person name="Jin H."/>
            <person name="Yan J."/>
        </authorList>
    </citation>
    <scope>NUCLEOTIDE SEQUENCE</scope>
    <source>
        <strain evidence="6">Berkeley</strain>
    </source>
</reference>
<evidence type="ECO:0000256" key="4">
    <source>
        <dbReference type="ARBA" id="ARBA00022840"/>
    </source>
</evidence>
<dbReference type="RefSeq" id="WP_263992414.1">
    <property type="nucleotide sequence ID" value="NZ_CP087994.1"/>
</dbReference>
<evidence type="ECO:0000256" key="2">
    <source>
        <dbReference type="ARBA" id="ARBA00022801"/>
    </source>
</evidence>
<dbReference type="Gene3D" id="3.40.50.300">
    <property type="entry name" value="P-loop containing nucleotide triphosphate hydrolases"/>
    <property type="match status" value="1"/>
</dbReference>
<dbReference type="Pfam" id="PF08706">
    <property type="entry name" value="D5_N"/>
    <property type="match status" value="1"/>
</dbReference>
<dbReference type="Gene3D" id="3.30.70.1790">
    <property type="entry name" value="RepB DNA-primase, N-terminal domain"/>
    <property type="match status" value="1"/>
</dbReference>
<proteinExistence type="predicted"/>
<evidence type="ECO:0000313" key="6">
    <source>
        <dbReference type="EMBL" id="UYO61268.1"/>
    </source>
</evidence>
<dbReference type="PANTHER" id="PTHR35372:SF2">
    <property type="entry name" value="SF3 HELICASE DOMAIN-CONTAINING PROTEIN"/>
    <property type="match status" value="1"/>
</dbReference>
<dbReference type="Pfam" id="PF19263">
    <property type="entry name" value="DUF5906"/>
    <property type="match status" value="1"/>
</dbReference>
<dbReference type="InterPro" id="IPR045455">
    <property type="entry name" value="NrS-1_pol-like_helicase"/>
</dbReference>